<proteinExistence type="predicted"/>
<feature type="transmembrane region" description="Helical" evidence="2">
    <location>
        <begin position="77"/>
        <end position="101"/>
    </location>
</feature>
<keyword evidence="2" id="KW-0472">Membrane</keyword>
<dbReference type="AlphaFoldDB" id="A0AAW0VZT0"/>
<keyword evidence="2" id="KW-1133">Transmembrane helix</keyword>
<accession>A0AAW0VZT0</accession>
<dbReference type="Proteomes" id="UP001445076">
    <property type="component" value="Unassembled WGS sequence"/>
</dbReference>
<protein>
    <submittedName>
        <fullName evidence="3">Uncharacterized protein</fullName>
    </submittedName>
</protein>
<reference evidence="3 4" key="1">
    <citation type="journal article" date="2024" name="BMC Genomics">
        <title>Genome assembly of redclaw crayfish (Cherax quadricarinatus) provides insights into its immune adaptation and hypoxia tolerance.</title>
        <authorList>
            <person name="Liu Z."/>
            <person name="Zheng J."/>
            <person name="Li H."/>
            <person name="Fang K."/>
            <person name="Wang S."/>
            <person name="He J."/>
            <person name="Zhou D."/>
            <person name="Weng S."/>
            <person name="Chi M."/>
            <person name="Gu Z."/>
            <person name="He J."/>
            <person name="Li F."/>
            <person name="Wang M."/>
        </authorList>
    </citation>
    <scope>NUCLEOTIDE SEQUENCE [LARGE SCALE GENOMIC DNA]</scope>
    <source>
        <strain evidence="3">ZL_2023a</strain>
    </source>
</reference>
<feature type="transmembrane region" description="Helical" evidence="2">
    <location>
        <begin position="6"/>
        <end position="26"/>
    </location>
</feature>
<feature type="transmembrane region" description="Helical" evidence="2">
    <location>
        <begin position="113"/>
        <end position="132"/>
    </location>
</feature>
<comment type="caution">
    <text evidence="3">The sequence shown here is derived from an EMBL/GenBank/DDBJ whole genome shotgun (WGS) entry which is preliminary data.</text>
</comment>
<dbReference type="EMBL" id="JARKIK010000096">
    <property type="protein sequence ID" value="KAK8722355.1"/>
    <property type="molecule type" value="Genomic_DNA"/>
</dbReference>
<keyword evidence="2" id="KW-0812">Transmembrane</keyword>
<evidence type="ECO:0000313" key="3">
    <source>
        <dbReference type="EMBL" id="KAK8722355.1"/>
    </source>
</evidence>
<sequence>MSKMMVMVTVSALCCVVLHLFLVQVYDYKWREREFLNREVYAREERNRKHLLDLSQNLCHTELYEPAIRCTRSSIPVFGPVIGILCLEYHIALLTISIKVLDAAYDENKYESHVMLSCGLLFITFLPMKFMLTKLLQLLRMICSSFLRRWSVRSAEENQQAEYTIQEEEHDRNEDHDKEEDHDRNEDLDKEEDHDRNEDHDKEEDSSWTDTDDALVDGSAIVTHPAHAKDPPGIEYIKWMKTFNSL</sequence>
<evidence type="ECO:0000256" key="1">
    <source>
        <dbReference type="SAM" id="MobiDB-lite"/>
    </source>
</evidence>
<name>A0AAW0VZT0_CHEQU</name>
<organism evidence="3 4">
    <name type="scientific">Cherax quadricarinatus</name>
    <name type="common">Australian red claw crayfish</name>
    <dbReference type="NCBI Taxonomy" id="27406"/>
    <lineage>
        <taxon>Eukaryota</taxon>
        <taxon>Metazoa</taxon>
        <taxon>Ecdysozoa</taxon>
        <taxon>Arthropoda</taxon>
        <taxon>Crustacea</taxon>
        <taxon>Multicrustacea</taxon>
        <taxon>Malacostraca</taxon>
        <taxon>Eumalacostraca</taxon>
        <taxon>Eucarida</taxon>
        <taxon>Decapoda</taxon>
        <taxon>Pleocyemata</taxon>
        <taxon>Astacidea</taxon>
        <taxon>Parastacoidea</taxon>
        <taxon>Parastacidae</taxon>
        <taxon>Cherax</taxon>
    </lineage>
</organism>
<feature type="compositionally biased region" description="Basic and acidic residues" evidence="1">
    <location>
        <begin position="167"/>
        <end position="205"/>
    </location>
</feature>
<evidence type="ECO:0000313" key="4">
    <source>
        <dbReference type="Proteomes" id="UP001445076"/>
    </source>
</evidence>
<evidence type="ECO:0000256" key="2">
    <source>
        <dbReference type="SAM" id="Phobius"/>
    </source>
</evidence>
<keyword evidence="4" id="KW-1185">Reference proteome</keyword>
<feature type="region of interest" description="Disordered" evidence="1">
    <location>
        <begin position="158"/>
        <end position="213"/>
    </location>
</feature>
<gene>
    <name evidence="3" type="ORF">OTU49_012393</name>
</gene>